<evidence type="ECO:0000313" key="2">
    <source>
        <dbReference type="EMBL" id="NDS68164.1"/>
    </source>
</evidence>
<evidence type="ECO:0000313" key="1">
    <source>
        <dbReference type="EMBL" id="NDR88513.1"/>
    </source>
</evidence>
<dbReference type="EMBL" id="JAAGJP010000017">
    <property type="protein sequence ID" value="NDS68164.1"/>
    <property type="molecule type" value="Genomic_DNA"/>
</dbReference>
<dbReference type="HOGENOM" id="CLU_042021_0_0_6"/>
<sequence>MLNKINIVFICFLVLSITPFMGFSNSFKNSNEQSQKSNSIDKQGITQLQSQIANIQAEINHLTQIKNSNNSAQFATYSSKVENIGLPNSLPDNNKLTLDIMTNIDSDSSIINLSDCSIGGIFDKDGGINVGGAPAITTQGEVTFLGAYSGNNTIPIGMISSNLFASTVIGLRNKFDSYSIFFGGKIEADAQLWFGSSTISNKATNLASNGQNISLTATNLYFLSNVGHYVTAEIEFNTTELNNFSLGNAFVIFGNLDTSPFFLTAGRNKLSVGAFGGGGPWTGGITKNFLSPGKVTNVSLNYKSDVWNANVAVFGSNDNQFNFSTGLFYAQKWTQDIAVGFNTGYVYNMAGAGNPSLSRFLQSQGHPTDTIGSFNVNTNITYTIAGGFLNLGAGWATTTNKKDFTGSGKDVLAGAWYAAANYSLVFRGRKTNFGISYGESYNSTNIPMTLTASPLNFGRSSSGIQKQIIVSAQRAYFDNNVLFGPEYSYQQLYNGKHMNTITIDMAVYL</sequence>
<dbReference type="RefSeq" id="WP_003017406.1">
    <property type="nucleotide sequence ID" value="NZ_CP009693.1"/>
</dbReference>
<dbReference type="OMA" id="NDKHMNT"/>
<dbReference type="KEGG" id="ftv:CH67_107"/>
<dbReference type="NCBIfam" id="NF041042">
    <property type="entry name" value="FslE"/>
    <property type="match status" value="1"/>
</dbReference>
<name>A0A0B3VF89_FRATU</name>
<reference evidence="2" key="2">
    <citation type="submission" date="2020-02" db="EMBL/GenBank/DDBJ databases">
        <title>Using affinity propagation clustering for identifying bacterial clades and subclades with whole-genome sequences of Francisella tularensis.</title>
        <authorList>
            <person name="Homeier-Bachmann T."/>
            <person name="Abdel-Glil M.Y."/>
            <person name="Hackbart A."/>
            <person name="Hotzel H."/>
            <person name="Tomaso H."/>
        </authorList>
    </citation>
    <scope>NUCLEOTIDE SEQUENCE</scope>
    <source>
        <strain evidence="2">15T0085</strain>
        <strain evidence="1">17T1429</strain>
    </source>
</reference>
<accession>A0A0B3VF89</accession>
<dbReference type="KEGG" id="ftc:DA46_887"/>
<comment type="caution">
    <text evidence="2">The sequence shown here is derived from an EMBL/GenBank/DDBJ whole genome shotgun (WGS) entry which is preliminary data.</text>
</comment>
<gene>
    <name evidence="2" type="ORF">FWI86_03550</name>
    <name evidence="1" type="ORF">FWJ04_02110</name>
</gene>
<organism evidence="2">
    <name type="scientific">Francisella tularensis subsp. holarctica</name>
    <dbReference type="NCBI Taxonomy" id="119857"/>
    <lineage>
        <taxon>Bacteria</taxon>
        <taxon>Pseudomonadati</taxon>
        <taxon>Pseudomonadota</taxon>
        <taxon>Gammaproteobacteria</taxon>
        <taxon>Thiotrichales</taxon>
        <taxon>Francisellaceae</taxon>
        <taxon>Francisella</taxon>
    </lineage>
</organism>
<reference evidence="2" key="1">
    <citation type="submission" date="2019-08" db="EMBL/GenBank/DDBJ databases">
        <authorList>
            <person name="Busch A."/>
        </authorList>
    </citation>
    <scope>NUCLEOTIDE SEQUENCE</scope>
    <source>
        <strain evidence="2">15T0085</strain>
        <strain evidence="1">17T1429</strain>
    </source>
</reference>
<dbReference type="Pfam" id="PF12097">
    <property type="entry name" value="DUF3573"/>
    <property type="match status" value="1"/>
</dbReference>
<proteinExistence type="predicted"/>
<dbReference type="eggNOG" id="COG3203">
    <property type="taxonomic scope" value="Bacteria"/>
</dbReference>
<protein>
    <submittedName>
        <fullName evidence="2">DUF3573 domain-containing protein</fullName>
    </submittedName>
</protein>
<dbReference type="AlphaFoldDB" id="A0A0B3VF89"/>
<dbReference type="EMBL" id="JAAGKH010000010">
    <property type="protein sequence ID" value="NDR88513.1"/>
    <property type="molecule type" value="Genomic_DNA"/>
</dbReference>
<dbReference type="InterPro" id="IPR021956">
    <property type="entry name" value="DUF3573"/>
</dbReference>